<dbReference type="RefSeq" id="WP_015090355.1">
    <property type="nucleotide sequence ID" value="NC_019567.1"/>
</dbReference>
<dbReference type="Proteomes" id="UP000010074">
    <property type="component" value="Chromosome"/>
</dbReference>
<feature type="region of interest" description="Disordered" evidence="1">
    <location>
        <begin position="180"/>
        <end position="210"/>
    </location>
</feature>
<accession>K7Z8U7</accession>
<gene>
    <name evidence="2" type="ORF">Bdt_1190</name>
</gene>
<organism evidence="2 3">
    <name type="scientific">Bdellovibrio bacteriovorus str. Tiberius</name>
    <dbReference type="NCBI Taxonomy" id="1069642"/>
    <lineage>
        <taxon>Bacteria</taxon>
        <taxon>Pseudomonadati</taxon>
        <taxon>Bdellovibrionota</taxon>
        <taxon>Bdellovibrionia</taxon>
        <taxon>Bdellovibrionales</taxon>
        <taxon>Pseudobdellovibrionaceae</taxon>
        <taxon>Bdellovibrio</taxon>
    </lineage>
</organism>
<evidence type="ECO:0000313" key="3">
    <source>
        <dbReference type="Proteomes" id="UP000010074"/>
    </source>
</evidence>
<reference evidence="2 3" key="1">
    <citation type="journal article" date="2012" name="BMC Genomics">
        <title>Genome analysis of a simultaneously predatory and prey-independent, novel Bdellovibrio bacteriovorus from the River Tiber, supports in silico predictions of both ancient and recent lateral gene transfer from diverse bacteria.</title>
        <authorList>
            <person name="Hobley L."/>
            <person name="Lerner T.R."/>
            <person name="Williams L.E."/>
            <person name="Lambert C."/>
            <person name="Till R."/>
            <person name="Milner D.S."/>
            <person name="Basford S.M."/>
            <person name="Capeness M.J."/>
            <person name="Fenton A.K."/>
            <person name="Atterbury R.J."/>
            <person name="Harris M.A."/>
            <person name="Sockett R.E."/>
        </authorList>
    </citation>
    <scope>NUCLEOTIDE SEQUENCE [LARGE SCALE GENOMIC DNA]</scope>
    <source>
        <strain evidence="2 3">Tiberius</strain>
    </source>
</reference>
<evidence type="ECO:0000256" key="1">
    <source>
        <dbReference type="SAM" id="MobiDB-lite"/>
    </source>
</evidence>
<dbReference type="EMBL" id="CP002930">
    <property type="protein sequence ID" value="AFY00889.1"/>
    <property type="molecule type" value="Genomic_DNA"/>
</dbReference>
<evidence type="ECO:0000313" key="2">
    <source>
        <dbReference type="EMBL" id="AFY00889.1"/>
    </source>
</evidence>
<name>K7Z8U7_BDEBC</name>
<sequence length="356" mass="40139">MNLSRWILLGIGVLFVYSTAYADRAECIKDFSANASLSSADQIGLSIVNEESMAKAKWALGFLEKCRRSGLTGALMISKNEEVIRKNIASYQEKKDKKDARITSCAEYSKCHADINNDSAIYSWFFQFSSYKRDSHPFNGNVYDSSAASAAKYAEGCTCYLEIEDLVGAGEAARVATNEKLEQDRRKQEDEKKAHAQRIKDEKAQAVRQKDAERRRTLLEQEESKKLAELQKQKEVDREKSDKMERSAECQSARALQSYCKAYLYILTAKEHLDREKTLAQRSGYTDARRVRGLTASIMAGEDELLSQSKKYRALTGSAPSNSVCAVENMDGYWQMKEVTEESLNARVAKSCIYGK</sequence>
<proteinExistence type="predicted"/>
<dbReference type="AlphaFoldDB" id="K7Z8U7"/>
<protein>
    <submittedName>
        <fullName evidence="2">Uncharacterized protein</fullName>
    </submittedName>
</protein>
<dbReference type="KEGG" id="bbat:Bdt_1190"/>
<dbReference type="HOGENOM" id="CLU_777699_0_0_7"/>
<dbReference type="PATRIC" id="fig|1069642.3.peg.1174"/>